<organism evidence="5 6">
    <name type="scientific">Paractinoplanes hotanensis</name>
    <dbReference type="NCBI Taxonomy" id="2906497"/>
    <lineage>
        <taxon>Bacteria</taxon>
        <taxon>Bacillati</taxon>
        <taxon>Actinomycetota</taxon>
        <taxon>Actinomycetes</taxon>
        <taxon>Micromonosporales</taxon>
        <taxon>Micromonosporaceae</taxon>
        <taxon>Paractinoplanes</taxon>
    </lineage>
</organism>
<keyword evidence="6" id="KW-1185">Reference proteome</keyword>
<evidence type="ECO:0000256" key="3">
    <source>
        <dbReference type="SAM" id="MobiDB-lite"/>
    </source>
</evidence>
<dbReference type="EMBL" id="JAMQOL010000021">
    <property type="protein sequence ID" value="MCM4079309.1"/>
    <property type="molecule type" value="Genomic_DNA"/>
</dbReference>
<feature type="region of interest" description="Disordered" evidence="3">
    <location>
        <begin position="184"/>
        <end position="209"/>
    </location>
</feature>
<accession>A0ABT0Y1S4</accession>
<proteinExistence type="predicted"/>
<dbReference type="SUPFAM" id="SSF102114">
    <property type="entry name" value="Radical SAM enzymes"/>
    <property type="match status" value="1"/>
</dbReference>
<feature type="domain" description="CofH/MqnC-like C-terminal" evidence="4">
    <location>
        <begin position="108"/>
        <end position="155"/>
    </location>
</feature>
<evidence type="ECO:0000313" key="5">
    <source>
        <dbReference type="EMBL" id="MCM4079309.1"/>
    </source>
</evidence>
<dbReference type="InterPro" id="IPR013785">
    <property type="entry name" value="Aldolase_TIM"/>
</dbReference>
<dbReference type="PANTHER" id="PTHR43076:SF7">
    <property type="entry name" value="AMINODEOXYFUTALOSINE SYNTHASE"/>
    <property type="match status" value="1"/>
</dbReference>
<gene>
    <name evidence="5" type="ORF">LXN57_17180</name>
</gene>
<dbReference type="Proteomes" id="UP001523216">
    <property type="component" value="Unassembled WGS sequence"/>
</dbReference>
<keyword evidence="2" id="KW-0411">Iron-sulfur</keyword>
<keyword evidence="2" id="KW-0408">Iron</keyword>
<evidence type="ECO:0000256" key="2">
    <source>
        <dbReference type="ARBA" id="ARBA00022485"/>
    </source>
</evidence>
<dbReference type="InterPro" id="IPR058240">
    <property type="entry name" value="rSAM_sf"/>
</dbReference>
<dbReference type="RefSeq" id="WP_251799169.1">
    <property type="nucleotide sequence ID" value="NZ_JAMQOL010000021.1"/>
</dbReference>
<dbReference type="InterPro" id="IPR034405">
    <property type="entry name" value="F420"/>
</dbReference>
<keyword evidence="2" id="KW-0004">4Fe-4S</keyword>
<dbReference type="Gene3D" id="3.20.20.70">
    <property type="entry name" value="Aldolase class I"/>
    <property type="match status" value="1"/>
</dbReference>
<sequence length="209" mass="23118">MDAGLKRELEAKVYAGERLNRADGEALYACDDLAWLGRLAHHRRTELNGDRVTFNAGPQSEAASMIYGRLESAGDRVDHVLRLRDQQDRAGDVPAFAPVRHQPEGEARAAAPTETLKTFAVSRLLLDNVRHVTCSWAMHGLPVAQLTLNFGADDLDGPEGAADRDEVLTLIWDAGFRPVERDGRHEVVTEHEPAPSLALRRSEPQQVWA</sequence>
<comment type="caution">
    <text evidence="5">The sequence shown here is derived from an EMBL/GenBank/DDBJ whole genome shotgun (WGS) entry which is preliminary data.</text>
</comment>
<dbReference type="InterPro" id="IPR045567">
    <property type="entry name" value="CofH/MnqC-like_C"/>
</dbReference>
<comment type="cofactor">
    <cofactor evidence="1">
        <name>[4Fe-4S] cluster</name>
        <dbReference type="ChEBI" id="CHEBI:49883"/>
    </cofactor>
</comment>
<name>A0ABT0Y1S4_9ACTN</name>
<protein>
    <recommendedName>
        <fullName evidence="4">CofH/MqnC-like C-terminal domain-containing protein</fullName>
    </recommendedName>
</protein>
<reference evidence="5 6" key="1">
    <citation type="submission" date="2022-06" db="EMBL/GenBank/DDBJ databases">
        <title>Actinoplanes abujensis sp. nov., isolated from Nigerian arid soil.</title>
        <authorList>
            <person name="Ding P."/>
        </authorList>
    </citation>
    <scope>NUCLEOTIDE SEQUENCE [LARGE SCALE GENOMIC DNA]</scope>
    <source>
        <strain evidence="6">TRM88002</strain>
    </source>
</reference>
<evidence type="ECO:0000259" key="4">
    <source>
        <dbReference type="Pfam" id="PF19288"/>
    </source>
</evidence>
<evidence type="ECO:0000313" key="6">
    <source>
        <dbReference type="Proteomes" id="UP001523216"/>
    </source>
</evidence>
<dbReference type="PANTHER" id="PTHR43076">
    <property type="entry name" value="FO SYNTHASE (COFH)"/>
    <property type="match status" value="1"/>
</dbReference>
<feature type="compositionally biased region" description="Basic and acidic residues" evidence="3">
    <location>
        <begin position="184"/>
        <end position="193"/>
    </location>
</feature>
<keyword evidence="2" id="KW-0479">Metal-binding</keyword>
<dbReference type="Pfam" id="PF19288">
    <property type="entry name" value="CofH_C"/>
    <property type="match status" value="1"/>
</dbReference>
<evidence type="ECO:0000256" key="1">
    <source>
        <dbReference type="ARBA" id="ARBA00001966"/>
    </source>
</evidence>